<dbReference type="Proteomes" id="UP000184082">
    <property type="component" value="Unassembled WGS sequence"/>
</dbReference>
<sequence>MSILENKKVIIIGDRDGVPGPAIEECVKTVESAEVVYSATECFV</sequence>
<dbReference type="AlphaFoldDB" id="A0A1M6TUU0"/>
<dbReference type="EMBL" id="FRAJ01000035">
    <property type="protein sequence ID" value="SHK60762.1"/>
    <property type="molecule type" value="Genomic_DNA"/>
</dbReference>
<dbReference type="GO" id="GO:0030700">
    <property type="term" value="C:glycine reductase complex"/>
    <property type="evidence" value="ECO:0007669"/>
    <property type="project" value="InterPro"/>
</dbReference>
<comment type="subunit">
    <text evidence="5">Monomer. Component of the glycine, sarcosine and betaine reductase complexes, together with components B and C.</text>
</comment>
<comment type="catalytic activity">
    <reaction evidence="6">
        <text>acetyl phosphate + [thioredoxin]-disulfide + NH4(+) + H2O = [thioredoxin]-dithiol + glycine + phosphate + H(+)</text>
        <dbReference type="Rhea" id="RHEA:12232"/>
        <dbReference type="Rhea" id="RHEA-COMP:10698"/>
        <dbReference type="Rhea" id="RHEA-COMP:10700"/>
        <dbReference type="ChEBI" id="CHEBI:15377"/>
        <dbReference type="ChEBI" id="CHEBI:15378"/>
        <dbReference type="ChEBI" id="CHEBI:22191"/>
        <dbReference type="ChEBI" id="CHEBI:28938"/>
        <dbReference type="ChEBI" id="CHEBI:29950"/>
        <dbReference type="ChEBI" id="CHEBI:43474"/>
        <dbReference type="ChEBI" id="CHEBI:50058"/>
        <dbReference type="ChEBI" id="CHEBI:57305"/>
        <dbReference type="EC" id="1.21.4.2"/>
    </reaction>
</comment>
<dbReference type="GO" id="GO:0030699">
    <property type="term" value="F:glycine reductase activity"/>
    <property type="evidence" value="ECO:0007669"/>
    <property type="project" value="UniProtKB-EC"/>
</dbReference>
<keyword evidence="3" id="KW-0560">Oxidoreductase</keyword>
<keyword evidence="2" id="KW-0712">Selenocysteine</keyword>
<evidence type="ECO:0000256" key="3">
    <source>
        <dbReference type="ARBA" id="ARBA00023002"/>
    </source>
</evidence>
<keyword evidence="10" id="KW-1185">Reference proteome</keyword>
<dbReference type="STRING" id="1121266.SAMN02745883_02447"/>
<comment type="similarity">
    <text evidence="1">Belongs to the GrdA family.</text>
</comment>
<proteinExistence type="inferred from homology"/>
<protein>
    <submittedName>
        <fullName evidence="9">Glycine reductase complex selenoprotein A</fullName>
    </submittedName>
</protein>
<evidence type="ECO:0000256" key="6">
    <source>
        <dbReference type="ARBA" id="ARBA00047603"/>
    </source>
</evidence>
<dbReference type="Pfam" id="PF04723">
    <property type="entry name" value="GRDA"/>
    <property type="match status" value="1"/>
</dbReference>
<name>A0A1M6TUU0_9FIRM</name>
<evidence type="ECO:0000256" key="5">
    <source>
        <dbReference type="ARBA" id="ARBA00025846"/>
    </source>
</evidence>
<comment type="catalytic activity">
    <reaction evidence="7">
        <text>acetyl phosphate + trimethylamine + [thioredoxin]-disulfide + H2O = glycine betaine + [thioredoxin]-dithiol + phosphate + H(+)</text>
        <dbReference type="Rhea" id="RHEA:11848"/>
        <dbReference type="Rhea" id="RHEA-COMP:10698"/>
        <dbReference type="Rhea" id="RHEA-COMP:10700"/>
        <dbReference type="ChEBI" id="CHEBI:15377"/>
        <dbReference type="ChEBI" id="CHEBI:15378"/>
        <dbReference type="ChEBI" id="CHEBI:17750"/>
        <dbReference type="ChEBI" id="CHEBI:22191"/>
        <dbReference type="ChEBI" id="CHEBI:29950"/>
        <dbReference type="ChEBI" id="CHEBI:43474"/>
        <dbReference type="ChEBI" id="CHEBI:50058"/>
        <dbReference type="ChEBI" id="CHEBI:58389"/>
        <dbReference type="EC" id="1.21.4.4"/>
    </reaction>
</comment>
<organism evidence="9 10">
    <name type="scientific">Caminicella sporogenes DSM 14501</name>
    <dbReference type="NCBI Taxonomy" id="1121266"/>
    <lineage>
        <taxon>Bacteria</taxon>
        <taxon>Bacillati</taxon>
        <taxon>Bacillota</taxon>
        <taxon>Clostridia</taxon>
        <taxon>Peptostreptococcales</taxon>
        <taxon>Caminicellaceae</taxon>
        <taxon>Caminicella</taxon>
    </lineage>
</organism>
<dbReference type="GO" id="GO:0033795">
    <property type="term" value="F:betaine reductase activity"/>
    <property type="evidence" value="ECO:0007669"/>
    <property type="project" value="UniProtKB-EC"/>
</dbReference>
<evidence type="ECO:0000313" key="10">
    <source>
        <dbReference type="Proteomes" id="UP000184082"/>
    </source>
</evidence>
<evidence type="ECO:0000256" key="1">
    <source>
        <dbReference type="ARBA" id="ARBA00010866"/>
    </source>
</evidence>
<evidence type="ECO:0000256" key="2">
    <source>
        <dbReference type="ARBA" id="ARBA00022933"/>
    </source>
</evidence>
<accession>A0A1M6TUU0</accession>
<comment type="catalytic activity">
    <reaction evidence="8">
        <text>acetyl phosphate + methylamine + [thioredoxin]-disulfide + H2O = sarcosine + [thioredoxin]-dithiol + phosphate + H(+)</text>
        <dbReference type="Rhea" id="RHEA:12825"/>
        <dbReference type="Rhea" id="RHEA-COMP:10698"/>
        <dbReference type="Rhea" id="RHEA-COMP:10700"/>
        <dbReference type="ChEBI" id="CHEBI:15377"/>
        <dbReference type="ChEBI" id="CHEBI:15378"/>
        <dbReference type="ChEBI" id="CHEBI:22191"/>
        <dbReference type="ChEBI" id="CHEBI:29950"/>
        <dbReference type="ChEBI" id="CHEBI:43474"/>
        <dbReference type="ChEBI" id="CHEBI:50058"/>
        <dbReference type="ChEBI" id="CHEBI:57433"/>
        <dbReference type="ChEBI" id="CHEBI:59338"/>
        <dbReference type="EC" id="1.21.4.3"/>
    </reaction>
</comment>
<dbReference type="GO" id="GO:0033794">
    <property type="term" value="F:sarcosine reductase activity"/>
    <property type="evidence" value="ECO:0007669"/>
    <property type="project" value="UniProtKB-EC"/>
</dbReference>
<dbReference type="InterPro" id="IPR006812">
    <property type="entry name" value="GRDA"/>
</dbReference>
<evidence type="ECO:0000256" key="8">
    <source>
        <dbReference type="ARBA" id="ARBA00048720"/>
    </source>
</evidence>
<evidence type="ECO:0000256" key="4">
    <source>
        <dbReference type="ARBA" id="ARBA00025583"/>
    </source>
</evidence>
<gene>
    <name evidence="9" type="ORF">SAMN02745883_02447</name>
</gene>
<evidence type="ECO:0000256" key="7">
    <source>
        <dbReference type="ARBA" id="ARBA00048189"/>
    </source>
</evidence>
<comment type="function">
    <text evidence="4">In the first step of glycine, betaine and sarcosine reductases, the substrate is bound to component PB via a Schiff base intermediate. Then the PB-activated substrate is nucleophilically attacked by the selenol anion of component PA to transform it to a carboxymethylated selenoether and the respective amine. By action of component PC, acetyl phosphate is formed, leaving component PA in its oxidized state. Finally component PA becomes reduced by the thioredoxin system to start a new catalytic cycle of reductive deamination.</text>
</comment>
<reference evidence="9 10" key="1">
    <citation type="submission" date="2016-11" db="EMBL/GenBank/DDBJ databases">
        <authorList>
            <person name="Jaros S."/>
            <person name="Januszkiewicz K."/>
            <person name="Wedrychowicz H."/>
        </authorList>
    </citation>
    <scope>NUCLEOTIDE SEQUENCE [LARGE SCALE GENOMIC DNA]</scope>
    <source>
        <strain evidence="9 10">DSM 14501</strain>
    </source>
</reference>
<evidence type="ECO:0000313" key="9">
    <source>
        <dbReference type="EMBL" id="SHK60762.1"/>
    </source>
</evidence>